<dbReference type="GO" id="GO:0005506">
    <property type="term" value="F:iron ion binding"/>
    <property type="evidence" value="ECO:0007669"/>
    <property type="project" value="InterPro"/>
</dbReference>
<evidence type="ECO:0000256" key="11">
    <source>
        <dbReference type="PIRSR" id="PIRSR602401-1"/>
    </source>
</evidence>
<dbReference type="GO" id="GO:0016491">
    <property type="term" value="F:oxidoreductase activity"/>
    <property type="evidence" value="ECO:0000318"/>
    <property type="project" value="GO_Central"/>
</dbReference>
<evidence type="ECO:0000256" key="8">
    <source>
        <dbReference type="ARBA" id="ARBA00023004"/>
    </source>
</evidence>
<name>A0A022QVV0_ERYGU</name>
<keyword evidence="9 12" id="KW-0503">Monooxygenase</keyword>
<dbReference type="eggNOG" id="KOG0156">
    <property type="taxonomic scope" value="Eukaryota"/>
</dbReference>
<keyword evidence="6" id="KW-1133">Transmembrane helix</keyword>
<dbReference type="CDD" id="cd11072">
    <property type="entry name" value="CYP71-like"/>
    <property type="match status" value="1"/>
</dbReference>
<dbReference type="GO" id="GO:0004497">
    <property type="term" value="F:monooxygenase activity"/>
    <property type="evidence" value="ECO:0007669"/>
    <property type="project" value="UniProtKB-KW"/>
</dbReference>
<evidence type="ECO:0000313" key="14">
    <source>
        <dbReference type="Proteomes" id="UP000030748"/>
    </source>
</evidence>
<evidence type="ECO:0000256" key="2">
    <source>
        <dbReference type="ARBA" id="ARBA00010617"/>
    </source>
</evidence>
<evidence type="ECO:0000256" key="7">
    <source>
        <dbReference type="ARBA" id="ARBA00023002"/>
    </source>
</evidence>
<dbReference type="GO" id="GO:0020037">
    <property type="term" value="F:heme binding"/>
    <property type="evidence" value="ECO:0007669"/>
    <property type="project" value="InterPro"/>
</dbReference>
<dbReference type="InterPro" id="IPR002401">
    <property type="entry name" value="Cyt_P450_E_grp-I"/>
</dbReference>
<comment type="similarity">
    <text evidence="2 12">Belongs to the cytochrome P450 family.</text>
</comment>
<dbReference type="InterPro" id="IPR017972">
    <property type="entry name" value="Cyt_P450_CS"/>
</dbReference>
<keyword evidence="8 11" id="KW-0408">Iron</keyword>
<evidence type="ECO:0000256" key="5">
    <source>
        <dbReference type="ARBA" id="ARBA00022723"/>
    </source>
</evidence>
<evidence type="ECO:0000256" key="9">
    <source>
        <dbReference type="ARBA" id="ARBA00023033"/>
    </source>
</evidence>
<evidence type="ECO:0000256" key="6">
    <source>
        <dbReference type="ARBA" id="ARBA00022989"/>
    </source>
</evidence>
<proteinExistence type="inferred from homology"/>
<keyword evidence="10" id="KW-0472">Membrane</keyword>
<dbReference type="Gene3D" id="1.10.630.10">
    <property type="entry name" value="Cytochrome P450"/>
    <property type="match status" value="1"/>
</dbReference>
<evidence type="ECO:0000256" key="12">
    <source>
        <dbReference type="RuleBase" id="RU000461"/>
    </source>
</evidence>
<dbReference type="PANTHER" id="PTHR47955">
    <property type="entry name" value="CYTOCHROME P450 FAMILY 71 PROTEIN"/>
    <property type="match status" value="1"/>
</dbReference>
<evidence type="ECO:0000313" key="13">
    <source>
        <dbReference type="EMBL" id="EYU31423.1"/>
    </source>
</evidence>
<comment type="subcellular location">
    <subcellularLocation>
        <location evidence="1">Membrane</location>
        <topology evidence="1">Single-pass membrane protein</topology>
    </subcellularLocation>
</comment>
<gene>
    <name evidence="13" type="ORF">MIMGU_mgv1a026941mg</name>
</gene>
<keyword evidence="4" id="KW-0812">Transmembrane</keyword>
<dbReference type="PRINTS" id="PR00385">
    <property type="entry name" value="P450"/>
</dbReference>
<dbReference type="Proteomes" id="UP000030748">
    <property type="component" value="Unassembled WGS sequence"/>
</dbReference>
<evidence type="ECO:0008006" key="15">
    <source>
        <dbReference type="Google" id="ProtNLM"/>
    </source>
</evidence>
<evidence type="ECO:0000256" key="10">
    <source>
        <dbReference type="ARBA" id="ARBA00023136"/>
    </source>
</evidence>
<evidence type="ECO:0000256" key="4">
    <source>
        <dbReference type="ARBA" id="ARBA00022692"/>
    </source>
</evidence>
<dbReference type="InterPro" id="IPR001128">
    <property type="entry name" value="Cyt_P450"/>
</dbReference>
<feature type="binding site" description="axial binding residue" evidence="11">
    <location>
        <position position="433"/>
    </location>
    <ligand>
        <name>heme</name>
        <dbReference type="ChEBI" id="CHEBI:30413"/>
    </ligand>
    <ligandPart>
        <name>Fe</name>
        <dbReference type="ChEBI" id="CHEBI:18248"/>
    </ligandPart>
</feature>
<evidence type="ECO:0000256" key="1">
    <source>
        <dbReference type="ARBA" id="ARBA00004167"/>
    </source>
</evidence>
<dbReference type="PANTHER" id="PTHR47955:SF8">
    <property type="entry name" value="CYTOCHROME P450 71D11-LIKE"/>
    <property type="match status" value="1"/>
</dbReference>
<dbReference type="STRING" id="4155.A0A022QVV0"/>
<dbReference type="InterPro" id="IPR036396">
    <property type="entry name" value="Cyt_P450_sf"/>
</dbReference>
<dbReference type="PRINTS" id="PR00463">
    <property type="entry name" value="EP450I"/>
</dbReference>
<keyword evidence="7 12" id="KW-0560">Oxidoreductase</keyword>
<keyword evidence="14" id="KW-1185">Reference proteome</keyword>
<reference evidence="13 14" key="1">
    <citation type="journal article" date="2013" name="Proc. Natl. Acad. Sci. U.S.A.">
        <title>Fine-scale variation in meiotic recombination in Mimulus inferred from population shotgun sequencing.</title>
        <authorList>
            <person name="Hellsten U."/>
            <person name="Wright K.M."/>
            <person name="Jenkins J."/>
            <person name="Shu S."/>
            <person name="Yuan Y."/>
            <person name="Wessler S.R."/>
            <person name="Schmutz J."/>
            <person name="Willis J.H."/>
            <person name="Rokhsar D.S."/>
        </authorList>
    </citation>
    <scope>NUCLEOTIDE SEQUENCE [LARGE SCALE GENOMIC DNA]</scope>
    <source>
        <strain evidence="14">cv. DUN x IM62</strain>
    </source>
</reference>
<dbReference type="GO" id="GO:0016020">
    <property type="term" value="C:membrane"/>
    <property type="evidence" value="ECO:0007669"/>
    <property type="project" value="UniProtKB-SubCell"/>
</dbReference>
<dbReference type="Pfam" id="PF00067">
    <property type="entry name" value="p450"/>
    <property type="match status" value="1"/>
</dbReference>
<dbReference type="FunFam" id="1.10.630.10:FF:000043">
    <property type="entry name" value="Cytochrome P450 99A2"/>
    <property type="match status" value="1"/>
</dbReference>
<keyword evidence="3 11" id="KW-0349">Heme</keyword>
<dbReference type="GO" id="GO:0016705">
    <property type="term" value="F:oxidoreductase activity, acting on paired donors, with incorporation or reduction of molecular oxygen"/>
    <property type="evidence" value="ECO:0007669"/>
    <property type="project" value="InterPro"/>
</dbReference>
<dbReference type="SUPFAM" id="SSF48264">
    <property type="entry name" value="Cytochrome P450"/>
    <property type="match status" value="1"/>
</dbReference>
<keyword evidence="5 11" id="KW-0479">Metal-binding</keyword>
<evidence type="ECO:0000256" key="3">
    <source>
        <dbReference type="ARBA" id="ARBA00022617"/>
    </source>
</evidence>
<dbReference type="PROSITE" id="PS00086">
    <property type="entry name" value="CYTOCHROME_P450"/>
    <property type="match status" value="1"/>
</dbReference>
<accession>A0A022QVV0</accession>
<protein>
    <recommendedName>
        <fullName evidence="15">Cytochrome P450</fullName>
    </recommendedName>
</protein>
<organism evidence="13 14">
    <name type="scientific">Erythranthe guttata</name>
    <name type="common">Yellow monkey flower</name>
    <name type="synonym">Mimulus guttatus</name>
    <dbReference type="NCBI Taxonomy" id="4155"/>
    <lineage>
        <taxon>Eukaryota</taxon>
        <taxon>Viridiplantae</taxon>
        <taxon>Streptophyta</taxon>
        <taxon>Embryophyta</taxon>
        <taxon>Tracheophyta</taxon>
        <taxon>Spermatophyta</taxon>
        <taxon>Magnoliopsida</taxon>
        <taxon>eudicotyledons</taxon>
        <taxon>Gunneridae</taxon>
        <taxon>Pentapetalae</taxon>
        <taxon>asterids</taxon>
        <taxon>lamiids</taxon>
        <taxon>Lamiales</taxon>
        <taxon>Phrymaceae</taxon>
        <taxon>Erythranthe</taxon>
    </lineage>
</organism>
<dbReference type="AlphaFoldDB" id="A0A022QVV0"/>
<sequence length="498" mass="56846">MYVFLKLILIITKKSSTPNLPPGPMKLPVIGNLHNIIGPEPPHRALHKLATKFGPVMHLQLGELSTVIISSPNAAKQVMKTHDINFASRPSILATEIMSYNSTSISSSVYGDYWRQLRKICTLELLSAKRVQSFRPIREEAFLDLARWIAKEAEAEAAPVNFTRKLYSCSYALTWTTTLGNKTEAKERLLNIIKQSIELASGFNVVDFYPSVKLLQMVTGLRRRMTKLHRESDKIFDEIIHDHIKINDDDDDDRHNKREDLLDVLLKFLDNDGGQEISLTMDNVKAVVMDMLAGGSETSATTLIWAMVEMLKNPRIMEKAQDEVRRVYDDKGYVDESKIHELEYLRSIIKETLRVHPPAALLNPRICTEKCEINGYEIPAGTKIIANTWAINRDPEYWEHADCFEPERFLDSSVDYKGNHFEYIPFGAGRRICPAITFALANMDLPLAIFLYHFDWKLPDGMKHEELDMTERVGAEITRVEDLYVVPVVKRPVPPHVT</sequence>
<comment type="cofactor">
    <cofactor evidence="11">
        <name>heme</name>
        <dbReference type="ChEBI" id="CHEBI:30413"/>
    </cofactor>
</comment>
<dbReference type="EMBL" id="KI630969">
    <property type="protein sequence ID" value="EYU31423.1"/>
    <property type="molecule type" value="Genomic_DNA"/>
</dbReference>